<dbReference type="PIRSF" id="PIRSF000709">
    <property type="entry name" value="6PFK_2-Ptase"/>
    <property type="match status" value="1"/>
</dbReference>
<dbReference type="GO" id="GO:0005737">
    <property type="term" value="C:cytoplasm"/>
    <property type="evidence" value="ECO:0007669"/>
    <property type="project" value="TreeGrafter"/>
</dbReference>
<dbReference type="Gene3D" id="3.40.50.1240">
    <property type="entry name" value="Phosphoglycerate mutase-like"/>
    <property type="match status" value="1"/>
</dbReference>
<dbReference type="InterPro" id="IPR013078">
    <property type="entry name" value="His_Pase_superF_clade-1"/>
</dbReference>
<dbReference type="InterPro" id="IPR029033">
    <property type="entry name" value="His_PPase_superfam"/>
</dbReference>
<feature type="binding site" evidence="2">
    <location>
        <position position="57"/>
    </location>
    <ligand>
        <name>substrate</name>
    </ligand>
</feature>
<dbReference type="SUPFAM" id="SSF53254">
    <property type="entry name" value="Phosphoglycerate mutase-like"/>
    <property type="match status" value="1"/>
</dbReference>
<reference evidence="4" key="1">
    <citation type="submission" date="2015-10" db="EMBL/GenBank/DDBJ databases">
        <authorList>
            <person name="Crossman L.C."/>
        </authorList>
    </citation>
    <scope>NUCLEOTIDE SEQUENCE [LARGE SCALE GENOMIC DNA]</scope>
    <source>
        <strain evidence="4">20-2</strain>
    </source>
</reference>
<evidence type="ECO:0000313" key="3">
    <source>
        <dbReference type="EMBL" id="CUR41910.1"/>
    </source>
</evidence>
<dbReference type="EMBL" id="LN887650">
    <property type="protein sequence ID" value="CUR41910.1"/>
    <property type="molecule type" value="Genomic_DNA"/>
</dbReference>
<keyword evidence="3" id="KW-0378">Hydrolase</keyword>
<dbReference type="SMART" id="SM00855">
    <property type="entry name" value="PGAM"/>
    <property type="match status" value="1"/>
</dbReference>
<dbReference type="Proteomes" id="UP000235484">
    <property type="component" value="Unassembled WGS sequence"/>
</dbReference>
<dbReference type="InterPro" id="IPR050275">
    <property type="entry name" value="PGM_Phosphatase"/>
</dbReference>
<sequence>MKLILARHGETEFNRLRKFYGTADVKIDEKGKEQAKLLATKVNKLYPTVFVVTNLKRTTETLAPLKEQRPTVPTIILPDFAEKGFGDWEGLDADEIEERYPDEWEKWLAAPLTYTPPTIEAFSDFKERVNYGLRWLLDHTMENDVVFIVAHLGSIRIIYQELVDPTADFYSLKFPASCYSIINIKNGIVQNWYLNQ</sequence>
<evidence type="ECO:0000256" key="2">
    <source>
        <dbReference type="PIRSR" id="PIRSR613078-2"/>
    </source>
</evidence>
<feature type="active site" description="Tele-phosphohistidine intermediate" evidence="1">
    <location>
        <position position="8"/>
    </location>
</feature>
<dbReference type="GO" id="GO:0043755">
    <property type="term" value="F:alpha-ribazole phosphatase activity"/>
    <property type="evidence" value="ECO:0007669"/>
    <property type="project" value="UniProtKB-EC"/>
</dbReference>
<dbReference type="AlphaFoldDB" id="A0A0U5K151"/>
<dbReference type="EC" id="3.1.3.73" evidence="3"/>
<evidence type="ECO:0000256" key="1">
    <source>
        <dbReference type="PIRSR" id="PIRSR613078-1"/>
    </source>
</evidence>
<evidence type="ECO:0000313" key="4">
    <source>
        <dbReference type="Proteomes" id="UP000235484"/>
    </source>
</evidence>
<feature type="active site" description="Proton donor/acceptor" evidence="1">
    <location>
        <position position="82"/>
    </location>
</feature>
<dbReference type="PROSITE" id="PS00175">
    <property type="entry name" value="PG_MUTASE"/>
    <property type="match status" value="1"/>
</dbReference>
<dbReference type="PANTHER" id="PTHR48100:SF59">
    <property type="entry name" value="ADENOSYLCOBALAMIN_ALPHA-RIBAZOLE PHOSPHATASE"/>
    <property type="match status" value="1"/>
</dbReference>
<dbReference type="InterPro" id="IPR001345">
    <property type="entry name" value="PG/BPGM_mutase_AS"/>
</dbReference>
<gene>
    <name evidence="3" type="ORF">LRLP16767_LR202_01758</name>
</gene>
<protein>
    <submittedName>
        <fullName evidence="3">Alpha-ribazole-5'-phosphate phosphatase</fullName>
        <ecNumber evidence="3">3.1.3.73</ecNumber>
    </submittedName>
</protein>
<dbReference type="PANTHER" id="PTHR48100">
    <property type="entry name" value="BROAD-SPECIFICITY PHOSPHATASE YOR283W-RELATED"/>
    <property type="match status" value="1"/>
</dbReference>
<feature type="binding site" evidence="2">
    <location>
        <begin position="7"/>
        <end position="14"/>
    </location>
    <ligand>
        <name>substrate</name>
    </ligand>
</feature>
<proteinExistence type="predicted"/>
<dbReference type="Pfam" id="PF00300">
    <property type="entry name" value="His_Phos_1"/>
    <property type="match status" value="1"/>
</dbReference>
<dbReference type="RefSeq" id="WP_102816725.1">
    <property type="nucleotide sequence ID" value="NZ_CP143846.1"/>
</dbReference>
<dbReference type="CDD" id="cd07067">
    <property type="entry name" value="HP_PGM_like"/>
    <property type="match status" value="1"/>
</dbReference>
<organism evidence="3 4">
    <name type="scientific">Limosilactobacillus reuteri</name>
    <name type="common">Lactobacillus reuteri</name>
    <dbReference type="NCBI Taxonomy" id="1598"/>
    <lineage>
        <taxon>Bacteria</taxon>
        <taxon>Bacillati</taxon>
        <taxon>Bacillota</taxon>
        <taxon>Bacilli</taxon>
        <taxon>Lactobacillales</taxon>
        <taxon>Lactobacillaceae</taxon>
        <taxon>Limosilactobacillus</taxon>
    </lineage>
</organism>
<name>A0A0U5K151_LIMRT</name>
<accession>A0A0U5K151</accession>